<evidence type="ECO:0000313" key="4">
    <source>
        <dbReference type="Proteomes" id="UP001295684"/>
    </source>
</evidence>
<evidence type="ECO:0000256" key="1">
    <source>
        <dbReference type="SAM" id="Coils"/>
    </source>
</evidence>
<accession>A0AAD1X769</accession>
<evidence type="ECO:0000256" key="2">
    <source>
        <dbReference type="SAM" id="MobiDB-lite"/>
    </source>
</evidence>
<proteinExistence type="predicted"/>
<dbReference type="AlphaFoldDB" id="A0AAD1X769"/>
<keyword evidence="1" id="KW-0175">Coiled coil</keyword>
<dbReference type="EMBL" id="CAMPGE010006752">
    <property type="protein sequence ID" value="CAI2365638.1"/>
    <property type="molecule type" value="Genomic_DNA"/>
</dbReference>
<feature type="compositionally biased region" description="Basic residues" evidence="2">
    <location>
        <begin position="19"/>
        <end position="28"/>
    </location>
</feature>
<keyword evidence="4" id="KW-1185">Reference proteome</keyword>
<feature type="region of interest" description="Disordered" evidence="2">
    <location>
        <begin position="1"/>
        <end position="28"/>
    </location>
</feature>
<feature type="compositionally biased region" description="Basic and acidic residues" evidence="2">
    <location>
        <begin position="8"/>
        <end position="17"/>
    </location>
</feature>
<feature type="coiled-coil region" evidence="1">
    <location>
        <begin position="90"/>
        <end position="117"/>
    </location>
</feature>
<feature type="region of interest" description="Disordered" evidence="2">
    <location>
        <begin position="218"/>
        <end position="240"/>
    </location>
</feature>
<organism evidence="3 4">
    <name type="scientific">Euplotes crassus</name>
    <dbReference type="NCBI Taxonomy" id="5936"/>
    <lineage>
        <taxon>Eukaryota</taxon>
        <taxon>Sar</taxon>
        <taxon>Alveolata</taxon>
        <taxon>Ciliophora</taxon>
        <taxon>Intramacronucleata</taxon>
        <taxon>Spirotrichea</taxon>
        <taxon>Hypotrichia</taxon>
        <taxon>Euplotida</taxon>
        <taxon>Euplotidae</taxon>
        <taxon>Moneuplotes</taxon>
    </lineage>
</organism>
<gene>
    <name evidence="3" type="ORF">ECRASSUSDP1_LOCUS6947</name>
</gene>
<name>A0AAD1X769_EUPCR</name>
<reference evidence="3" key="1">
    <citation type="submission" date="2023-07" db="EMBL/GenBank/DDBJ databases">
        <authorList>
            <consortium name="AG Swart"/>
            <person name="Singh M."/>
            <person name="Singh A."/>
            <person name="Seah K."/>
            <person name="Emmerich C."/>
        </authorList>
    </citation>
    <scope>NUCLEOTIDE SEQUENCE</scope>
    <source>
        <strain evidence="3">DP1</strain>
    </source>
</reference>
<sequence length="332" mass="39122">MSRSYLIKRLDNPENKNSRYMKKSSQNKKRVSSIVEEYRNLNTFLEQYQGRMKAGGSSIQRMRALRKCESPKIDFISYSLTRQSVQRPTIDSEFRERKGLRMRANELREKVKSSIRESTSEWRHEVQKVVDKVERRHHFSEWSNKFNTNRSYHDVSENTRNCYSSFSYENTKKNDNIKIKEKQAYDTIDAGPTTVRVEQKRLPKVRSSHLKYVLSKSNPKKSNVCNSARPVERRGSSKKKQTKMKLKNLKISIMKECNEEKFRNVSIKNLLQKFSNDSRSLFKALQSNSARVQQTLTNSRVEQRYENFNPGNRCSNLSKIISKSSKSYQEIP</sequence>
<comment type="caution">
    <text evidence="3">The sequence shown here is derived from an EMBL/GenBank/DDBJ whole genome shotgun (WGS) entry which is preliminary data.</text>
</comment>
<dbReference type="Proteomes" id="UP001295684">
    <property type="component" value="Unassembled WGS sequence"/>
</dbReference>
<evidence type="ECO:0000313" key="3">
    <source>
        <dbReference type="EMBL" id="CAI2365638.1"/>
    </source>
</evidence>
<protein>
    <submittedName>
        <fullName evidence="3">Uncharacterized protein</fullName>
    </submittedName>
</protein>